<dbReference type="InterPro" id="IPR000529">
    <property type="entry name" value="Ribosomal_bS6"/>
</dbReference>
<evidence type="ECO:0000313" key="4">
    <source>
        <dbReference type="Proteomes" id="UP000239899"/>
    </source>
</evidence>
<dbReference type="GO" id="GO:0070181">
    <property type="term" value="F:small ribosomal subunit rRNA binding"/>
    <property type="evidence" value="ECO:0007669"/>
    <property type="project" value="TreeGrafter"/>
</dbReference>
<dbReference type="PANTHER" id="PTHR21011">
    <property type="entry name" value="MITOCHONDRIAL 28S RIBOSOMAL PROTEIN S6"/>
    <property type="match status" value="1"/>
</dbReference>
<dbReference type="STRING" id="3076.A0A2P6TJT5"/>
<protein>
    <submittedName>
        <fullName evidence="3">30S ribosomal S6</fullName>
    </submittedName>
</protein>
<dbReference type="NCBIfam" id="TIGR00166">
    <property type="entry name" value="S6"/>
    <property type="match status" value="1"/>
</dbReference>
<evidence type="ECO:0000313" key="3">
    <source>
        <dbReference type="EMBL" id="PRW44352.1"/>
    </source>
</evidence>
<dbReference type="AlphaFoldDB" id="A0A2P6TJT5"/>
<feature type="region of interest" description="Disordered" evidence="2">
    <location>
        <begin position="1"/>
        <end position="75"/>
    </location>
</feature>
<sequence length="377" mass="39764">MLGLSTCLPRCFTPQGSRPSGRASGPSPASPARPGQPAPCPRAAAGPLRATGAKGEPEAHVDKRSGDPEHGGLTSGEKAAITREVHGEGQVHFTEEHPELKKAAEAYRKEVIKDEKQGVQHGGGHTSSSNASQAAAATPTAAGERHAKEGHHCAKEGHHCGKEGSGGKASRHAVELSPGEKAASSRYLHEGREVRTLPFVRAHLEKVAAVEAYAKEPACASSKHTAAAARQQAACLAAPRLSSGARRAFVAGSSSRAVQRSSSVVVKAAAAEAATGVRNYETMIVLRPTMADEERDQELAKFQAFLQKQGATQLSDMVRGRQRLAYPIKRFTEGIYVLYTYTASPVCGQAVQRYLSTPTAGNEVNILRHMTFQGASA</sequence>
<dbReference type="PANTHER" id="PTHR21011:SF16">
    <property type="entry name" value="SMALL RIBOSOMAL SUBUNIT PROTEIN BS6C ALPHA"/>
    <property type="match status" value="1"/>
</dbReference>
<feature type="compositionally biased region" description="Low complexity" evidence="2">
    <location>
        <begin position="14"/>
        <end position="27"/>
    </location>
</feature>
<dbReference type="GO" id="GO:0006412">
    <property type="term" value="P:translation"/>
    <property type="evidence" value="ECO:0007669"/>
    <property type="project" value="InterPro"/>
</dbReference>
<feature type="compositionally biased region" description="Basic and acidic residues" evidence="2">
    <location>
        <begin position="143"/>
        <end position="162"/>
    </location>
</feature>
<accession>A0A2P6TJT5</accession>
<dbReference type="InterPro" id="IPR020814">
    <property type="entry name" value="Ribosomal_S6_plastid/chlpt"/>
</dbReference>
<feature type="region of interest" description="Disordered" evidence="2">
    <location>
        <begin position="116"/>
        <end position="187"/>
    </location>
</feature>
<dbReference type="SUPFAM" id="SSF54995">
    <property type="entry name" value="Ribosomal protein S6"/>
    <property type="match status" value="1"/>
</dbReference>
<feature type="compositionally biased region" description="Pro residues" evidence="2">
    <location>
        <begin position="28"/>
        <end position="40"/>
    </location>
</feature>
<dbReference type="InterPro" id="IPR035980">
    <property type="entry name" value="Ribosomal_bS6_sf"/>
</dbReference>
<dbReference type="GO" id="GO:0003735">
    <property type="term" value="F:structural constituent of ribosome"/>
    <property type="evidence" value="ECO:0007669"/>
    <property type="project" value="InterPro"/>
</dbReference>
<dbReference type="Gene3D" id="3.30.70.60">
    <property type="match status" value="1"/>
</dbReference>
<dbReference type="Proteomes" id="UP000239899">
    <property type="component" value="Unassembled WGS sequence"/>
</dbReference>
<feature type="compositionally biased region" description="Low complexity" evidence="2">
    <location>
        <begin position="126"/>
        <end position="142"/>
    </location>
</feature>
<dbReference type="GO" id="GO:0005840">
    <property type="term" value="C:ribosome"/>
    <property type="evidence" value="ECO:0007669"/>
    <property type="project" value="InterPro"/>
</dbReference>
<feature type="compositionally biased region" description="Basic and acidic residues" evidence="2">
    <location>
        <begin position="55"/>
        <end position="70"/>
    </location>
</feature>
<comment type="similarity">
    <text evidence="1">Belongs to the bacterial ribosomal protein bS6 family.</text>
</comment>
<evidence type="ECO:0000256" key="2">
    <source>
        <dbReference type="SAM" id="MobiDB-lite"/>
    </source>
</evidence>
<dbReference type="EMBL" id="LHPG02000013">
    <property type="protein sequence ID" value="PRW44352.1"/>
    <property type="molecule type" value="Genomic_DNA"/>
</dbReference>
<reference evidence="3 4" key="1">
    <citation type="journal article" date="2018" name="Plant J.">
        <title>Genome sequences of Chlorella sorokiniana UTEX 1602 and Micractinium conductrix SAG 241.80: implications to maltose excretion by a green alga.</title>
        <authorList>
            <person name="Arriola M.B."/>
            <person name="Velmurugan N."/>
            <person name="Zhang Y."/>
            <person name="Plunkett M.H."/>
            <person name="Hondzo H."/>
            <person name="Barney B.M."/>
        </authorList>
    </citation>
    <scope>NUCLEOTIDE SEQUENCE [LARGE SCALE GENOMIC DNA]</scope>
    <source>
        <strain evidence="4">UTEX 1602</strain>
    </source>
</reference>
<keyword evidence="4" id="KW-1185">Reference proteome</keyword>
<proteinExistence type="inferred from homology"/>
<name>A0A2P6TJT5_CHLSO</name>
<gene>
    <name evidence="3" type="ORF">C2E21_6676</name>
</gene>
<comment type="caution">
    <text evidence="3">The sequence shown here is derived from an EMBL/GenBank/DDBJ whole genome shotgun (WGS) entry which is preliminary data.</text>
</comment>
<evidence type="ECO:0000256" key="1">
    <source>
        <dbReference type="ARBA" id="ARBA00009512"/>
    </source>
</evidence>
<organism evidence="3 4">
    <name type="scientific">Chlorella sorokiniana</name>
    <name type="common">Freshwater green alga</name>
    <dbReference type="NCBI Taxonomy" id="3076"/>
    <lineage>
        <taxon>Eukaryota</taxon>
        <taxon>Viridiplantae</taxon>
        <taxon>Chlorophyta</taxon>
        <taxon>core chlorophytes</taxon>
        <taxon>Trebouxiophyceae</taxon>
        <taxon>Chlorellales</taxon>
        <taxon>Chlorellaceae</taxon>
        <taxon>Chlorella clade</taxon>
        <taxon>Chlorella</taxon>
    </lineage>
</organism>
<dbReference type="OrthoDB" id="2014413at2759"/>
<dbReference type="HAMAP" id="MF_00360">
    <property type="entry name" value="Ribosomal_bS6"/>
    <property type="match status" value="1"/>
</dbReference>
<dbReference type="Pfam" id="PF01250">
    <property type="entry name" value="Ribosomal_S6"/>
    <property type="match status" value="1"/>
</dbReference>
<dbReference type="InterPro" id="IPR014717">
    <property type="entry name" value="Transl_elong_EF1B/ribsomal_bS6"/>
</dbReference>